<evidence type="ECO:0000313" key="2">
    <source>
        <dbReference type="Proteomes" id="UP000244924"/>
    </source>
</evidence>
<keyword evidence="2" id="KW-1185">Reference proteome</keyword>
<dbReference type="Proteomes" id="UP000244924">
    <property type="component" value="Unassembled WGS sequence"/>
</dbReference>
<organism evidence="1 2">
    <name type="scientific">Albidovulum aquaemixtae</name>
    <dbReference type="NCBI Taxonomy" id="1542388"/>
    <lineage>
        <taxon>Bacteria</taxon>
        <taxon>Pseudomonadati</taxon>
        <taxon>Pseudomonadota</taxon>
        <taxon>Alphaproteobacteria</taxon>
        <taxon>Rhodobacterales</taxon>
        <taxon>Paracoccaceae</taxon>
        <taxon>Albidovulum</taxon>
    </lineage>
</organism>
<dbReference type="EMBL" id="OMOQ01000001">
    <property type="protein sequence ID" value="SPH17116.1"/>
    <property type="molecule type" value="Genomic_DNA"/>
</dbReference>
<gene>
    <name evidence="1" type="ORF">DEA8626_00631</name>
</gene>
<protein>
    <submittedName>
        <fullName evidence="1">Uncharacterized protein</fullName>
    </submittedName>
</protein>
<proteinExistence type="predicted"/>
<name>A0A2R8B3B1_9RHOB</name>
<accession>A0A2R8B3B1</accession>
<evidence type="ECO:0000313" key="1">
    <source>
        <dbReference type="EMBL" id="SPH17116.1"/>
    </source>
</evidence>
<reference evidence="1 2" key="1">
    <citation type="submission" date="2018-03" db="EMBL/GenBank/DDBJ databases">
        <authorList>
            <person name="Keele B.F."/>
        </authorList>
    </citation>
    <scope>NUCLEOTIDE SEQUENCE [LARGE SCALE GENOMIC DNA]</scope>
    <source>
        <strain evidence="1 2">CECT 8626</strain>
    </source>
</reference>
<sequence>MGDQSAVHFRFQFHPRNRSGEGGRKIRYTILREEEARYFVPVSTLLRIYRGEPCTRRLAIRVRRTLRWMALTREDFTMTMVRASSDQVLDLKAQHERMSLDEIEEFREFYRNELNGFIDVERSILDQNRSVRYARSAIVTEMTLEASAVASLEREERDLLIAGSVACNEINNLIKLATLTGICSFPTDIRLAHAMSMELTLAKLLAGKIHESWKLVCQRYFGTGLSKKWDGKVSSGGQQALRRLKKYFSRKNLISRVRNEAGFHYGQTRQWGREYDKQPQLRWYLGERHVNDLYEYAETAFIAELLGEDQKGMVDAVEKFRNDCVASSQDILQFFDSVFAAFLEEIIQDRGPGVAKMRKYEILANKMDDFVGIPTVFPDEIPSEATRQLNALNEFLSKISSSKP</sequence>
<dbReference type="AlphaFoldDB" id="A0A2R8B3B1"/>